<dbReference type="AlphaFoldDB" id="A0A2I2KLL4"/>
<proteinExistence type="predicted"/>
<reference evidence="2 3" key="1">
    <citation type="submission" date="2017-06" db="EMBL/GenBank/DDBJ databases">
        <authorList>
            <person name="Kim H.J."/>
            <person name="Triplett B.A."/>
        </authorList>
    </citation>
    <scope>NUCLEOTIDE SEQUENCE [LARGE SCALE GENOMIC DNA]</scope>
    <source>
        <strain evidence="2">FRACA_ARgP5</strain>
    </source>
</reference>
<sequence length="81" mass="8749">MTHPVGLPHVFVDRSLGRIAVPRLLRGAGIQLTTLAEYYGIPQDEDIADVTWLADTARPGVGGLHERRTHPAPSRRAAGCP</sequence>
<evidence type="ECO:0000256" key="1">
    <source>
        <dbReference type="SAM" id="MobiDB-lite"/>
    </source>
</evidence>
<dbReference type="Proteomes" id="UP000234331">
    <property type="component" value="Unassembled WGS sequence"/>
</dbReference>
<dbReference type="EMBL" id="FZMO01000051">
    <property type="protein sequence ID" value="SNQ46550.1"/>
    <property type="molecule type" value="Genomic_DNA"/>
</dbReference>
<organism evidence="2 3">
    <name type="scientific">Frankia canadensis</name>
    <dbReference type="NCBI Taxonomy" id="1836972"/>
    <lineage>
        <taxon>Bacteria</taxon>
        <taxon>Bacillati</taxon>
        <taxon>Actinomycetota</taxon>
        <taxon>Actinomycetes</taxon>
        <taxon>Frankiales</taxon>
        <taxon>Frankiaceae</taxon>
        <taxon>Frankia</taxon>
    </lineage>
</organism>
<evidence type="ECO:0008006" key="4">
    <source>
        <dbReference type="Google" id="ProtNLM"/>
    </source>
</evidence>
<evidence type="ECO:0000313" key="2">
    <source>
        <dbReference type="EMBL" id="SNQ46550.1"/>
    </source>
</evidence>
<gene>
    <name evidence="2" type="ORF">FRACA_1440014</name>
</gene>
<name>A0A2I2KLL4_9ACTN</name>
<feature type="region of interest" description="Disordered" evidence="1">
    <location>
        <begin position="59"/>
        <end position="81"/>
    </location>
</feature>
<accession>A0A2I2KLL4</accession>
<evidence type="ECO:0000313" key="3">
    <source>
        <dbReference type="Proteomes" id="UP000234331"/>
    </source>
</evidence>
<protein>
    <recommendedName>
        <fullName evidence="4">VapC45 PIN like domain-containing protein</fullName>
    </recommendedName>
</protein>
<keyword evidence="3" id="KW-1185">Reference proteome</keyword>